<proteinExistence type="predicted"/>
<dbReference type="InterPro" id="IPR008503">
    <property type="entry name" value="Asp_endopeptidase"/>
</dbReference>
<sequence length="71" mass="8330">MDFALPTFSIDQIKAKIDTGARTSALHAFSLDIVTENPNRLRFQLHLIQKKRSNHSRFMLSHIRIIYVHIR</sequence>
<accession>A0ABM5UTJ4</accession>
<dbReference type="Proteomes" id="UP000063965">
    <property type="component" value="Chromosome"/>
</dbReference>
<gene>
    <name evidence="2" type="ORF">CleRT_02710</name>
</gene>
<keyword evidence="3" id="KW-1185">Reference proteome</keyword>
<feature type="domain" description="Retropepsin-like aspartic endopeptidase" evidence="1">
    <location>
        <begin position="7"/>
        <end position="65"/>
    </location>
</feature>
<evidence type="ECO:0000259" key="1">
    <source>
        <dbReference type="Pfam" id="PF05618"/>
    </source>
</evidence>
<dbReference type="Gene3D" id="2.40.70.10">
    <property type="entry name" value="Acid Proteases"/>
    <property type="match status" value="1"/>
</dbReference>
<organism evidence="2 3">
    <name type="scientific">Candidatus Coxiella mudrowiae</name>
    <dbReference type="NCBI Taxonomy" id="2054173"/>
    <lineage>
        <taxon>Bacteria</taxon>
        <taxon>Pseudomonadati</taxon>
        <taxon>Pseudomonadota</taxon>
        <taxon>Gammaproteobacteria</taxon>
        <taxon>Legionellales</taxon>
        <taxon>Coxiellaceae</taxon>
        <taxon>Coxiella</taxon>
    </lineage>
</organism>
<evidence type="ECO:0000313" key="2">
    <source>
        <dbReference type="EMBL" id="AKQ33266.1"/>
    </source>
</evidence>
<evidence type="ECO:0000313" key="3">
    <source>
        <dbReference type="Proteomes" id="UP000063965"/>
    </source>
</evidence>
<reference evidence="2 3" key="1">
    <citation type="journal article" date="2015" name="Genome Biol. Evol.">
        <title>Distinctive Genome Reduction Rates Revealed by Genomic Analyses of Two Coxiella-Like Endosymbionts in Ticks.</title>
        <authorList>
            <person name="Gottlieb Y."/>
            <person name="Lalzar I."/>
            <person name="Klasson L."/>
        </authorList>
    </citation>
    <scope>NUCLEOTIDE SEQUENCE [LARGE SCALE GENOMIC DNA]</scope>
    <source>
        <strain evidence="2 3">CRt</strain>
    </source>
</reference>
<dbReference type="EMBL" id="CP011126">
    <property type="protein sequence ID" value="AKQ33266.1"/>
    <property type="molecule type" value="Genomic_DNA"/>
</dbReference>
<protein>
    <recommendedName>
        <fullName evidence="1">Retropepsin-like aspartic endopeptidase domain-containing protein</fullName>
    </recommendedName>
</protein>
<dbReference type="SUPFAM" id="SSF50630">
    <property type="entry name" value="Acid proteases"/>
    <property type="match status" value="1"/>
</dbReference>
<dbReference type="InterPro" id="IPR021109">
    <property type="entry name" value="Peptidase_aspartic_dom_sf"/>
</dbReference>
<dbReference type="Pfam" id="PF05618">
    <property type="entry name" value="Zn_protease"/>
    <property type="match status" value="1"/>
</dbReference>
<dbReference type="RefSeq" id="WP_048874911.1">
    <property type="nucleotide sequence ID" value="NZ_CP011126.1"/>
</dbReference>
<name>A0ABM5UTJ4_9COXI</name>